<protein>
    <recommendedName>
        <fullName evidence="3">Secretion system C-terminal sorting domain-containing protein</fullName>
    </recommendedName>
</protein>
<dbReference type="PANTHER" id="PTHR36234">
    <property type="entry name" value="LYSYL ENDOPEPTIDASE"/>
    <property type="match status" value="1"/>
</dbReference>
<dbReference type="Proteomes" id="UP000036958">
    <property type="component" value="Unassembled WGS sequence"/>
</dbReference>
<evidence type="ECO:0000313" key="2">
    <source>
        <dbReference type="Proteomes" id="UP000036958"/>
    </source>
</evidence>
<dbReference type="InterPro" id="IPR026444">
    <property type="entry name" value="Secre_tail"/>
</dbReference>
<sequence>MRFAQPVEVSLNTKNSGRWLEVGNYRVWQLVLHSEGAKSLNLIFDRYKLPDGARLFLFSADQSDLIGAFTSKNNSANGVFASSPVAGDQLVVQYEEPVNAAFEAELSIRQVNHDFIGIQSLKSERRPLGHAAGDCNINVNCDWLDAYRDEKNAACRIIVSGIDLCSGALVNNTRNDGTPYVYTAGHCISTNKDANESVFLFNYESPYCGDIDGDASHSLSGSALRATSDSLDFALVELSAAPPPEYRPYYLGWDRSTTPPDSSASIHHPSGDVKKITIDRNKALVKTYSQDYVDNGFWYIGSWEEGTTEGGSSGAALINHKKRLIGSLTGGAATCESPYRDYFARLDLAWNYYPQENKQLKRWLDPGNSNVQSISGFSPFTAENLCGAYTNLRDEDTHANLQIMEQGVSKGYWSGTNDYGFMAFAERIEKSVSAELSGVSIGVGALSLGRSNSEGKISIAVYSGNHYPERLLYIQDYSLKSLDKGVMNYLAFNQRVETEGVFFIVCSIELLEESDVFSVLLAKREVEPLNSFFIQDGNEWYTYQEKTNGQEGSAMLMEVILCHVDTLVSDDSLKKANLEIEVFPNPFHSGQELLIKFDKPINPYRVEVFDLMGRQVSVRYEHPGDRWLSFDFSGLVPGHYLLNIVDAGRKRNYQTKVVYLGDY</sequence>
<dbReference type="PATRIC" id="fig|1409788.3.peg.3070"/>
<proteinExistence type="predicted"/>
<dbReference type="AlphaFoldDB" id="A0A0L8V765"/>
<dbReference type="InterPro" id="IPR043504">
    <property type="entry name" value="Peptidase_S1_PA_chymotrypsin"/>
</dbReference>
<dbReference type="RefSeq" id="WP_053184664.1">
    <property type="nucleotide sequence ID" value="NZ_LGIA01000170.1"/>
</dbReference>
<dbReference type="PANTHER" id="PTHR36234:SF5">
    <property type="entry name" value="LYSYL ENDOPEPTIDASE"/>
    <property type="match status" value="1"/>
</dbReference>
<name>A0A0L8V765_9BACT</name>
<accession>A0A0L8V765</accession>
<keyword evidence="2" id="KW-1185">Reference proteome</keyword>
<evidence type="ECO:0000313" key="1">
    <source>
        <dbReference type="EMBL" id="KOH44178.1"/>
    </source>
</evidence>
<evidence type="ECO:0008006" key="3">
    <source>
        <dbReference type="Google" id="ProtNLM"/>
    </source>
</evidence>
<dbReference type="NCBIfam" id="TIGR04183">
    <property type="entry name" value="Por_Secre_tail"/>
    <property type="match status" value="1"/>
</dbReference>
<dbReference type="InterPro" id="IPR009003">
    <property type="entry name" value="Peptidase_S1_PA"/>
</dbReference>
<dbReference type="Pfam" id="PF13365">
    <property type="entry name" value="Trypsin_2"/>
    <property type="match status" value="1"/>
</dbReference>
<dbReference type="STRING" id="1409788.NC99_29840"/>
<reference evidence="2" key="1">
    <citation type="submission" date="2015-07" db="EMBL/GenBank/DDBJ databases">
        <title>Genome sequencing of Sunxiuqinia dokdonensis strain SK.</title>
        <authorList>
            <person name="Ahn S."/>
            <person name="Kim B.-C."/>
        </authorList>
    </citation>
    <scope>NUCLEOTIDE SEQUENCE [LARGE SCALE GENOMIC DNA]</scope>
    <source>
        <strain evidence="2">SK</strain>
    </source>
</reference>
<dbReference type="SUPFAM" id="SSF50494">
    <property type="entry name" value="Trypsin-like serine proteases"/>
    <property type="match status" value="1"/>
</dbReference>
<dbReference type="OrthoDB" id="9342482at2"/>
<comment type="caution">
    <text evidence="1">The sequence shown here is derived from an EMBL/GenBank/DDBJ whole genome shotgun (WGS) entry which is preliminary data.</text>
</comment>
<organism evidence="1 2">
    <name type="scientific">Sunxiuqinia dokdonensis</name>
    <dbReference type="NCBI Taxonomy" id="1409788"/>
    <lineage>
        <taxon>Bacteria</taxon>
        <taxon>Pseudomonadati</taxon>
        <taxon>Bacteroidota</taxon>
        <taxon>Bacteroidia</taxon>
        <taxon>Marinilabiliales</taxon>
        <taxon>Prolixibacteraceae</taxon>
        <taxon>Sunxiuqinia</taxon>
    </lineage>
</organism>
<gene>
    <name evidence="1" type="ORF">NC99_29840</name>
</gene>
<dbReference type="Gene3D" id="2.40.10.10">
    <property type="entry name" value="Trypsin-like serine proteases"/>
    <property type="match status" value="2"/>
</dbReference>
<dbReference type="EMBL" id="LGIA01000170">
    <property type="protein sequence ID" value="KOH44178.1"/>
    <property type="molecule type" value="Genomic_DNA"/>
</dbReference>